<evidence type="ECO:0000313" key="3">
    <source>
        <dbReference type="Proteomes" id="UP000054549"/>
    </source>
</evidence>
<name>A0A0C2THA8_AMAMK</name>
<accession>A0A0C2THA8</accession>
<dbReference type="AlphaFoldDB" id="A0A0C2THA8"/>
<feature type="compositionally biased region" description="Basic and acidic residues" evidence="1">
    <location>
        <begin position="174"/>
        <end position="184"/>
    </location>
</feature>
<evidence type="ECO:0000256" key="1">
    <source>
        <dbReference type="SAM" id="MobiDB-lite"/>
    </source>
</evidence>
<feature type="compositionally biased region" description="Polar residues" evidence="1">
    <location>
        <begin position="573"/>
        <end position="596"/>
    </location>
</feature>
<feature type="region of interest" description="Disordered" evidence="1">
    <location>
        <begin position="301"/>
        <end position="517"/>
    </location>
</feature>
<dbReference type="InParanoid" id="A0A0C2THA8"/>
<feature type="region of interest" description="Disordered" evidence="1">
    <location>
        <begin position="1"/>
        <end position="38"/>
    </location>
</feature>
<organism evidence="2 3">
    <name type="scientific">Amanita muscaria (strain Koide BX008)</name>
    <dbReference type="NCBI Taxonomy" id="946122"/>
    <lineage>
        <taxon>Eukaryota</taxon>
        <taxon>Fungi</taxon>
        <taxon>Dikarya</taxon>
        <taxon>Basidiomycota</taxon>
        <taxon>Agaricomycotina</taxon>
        <taxon>Agaricomycetes</taxon>
        <taxon>Agaricomycetidae</taxon>
        <taxon>Agaricales</taxon>
        <taxon>Pluteineae</taxon>
        <taxon>Amanitaceae</taxon>
        <taxon>Amanita</taxon>
    </lineage>
</organism>
<feature type="compositionally biased region" description="Polar residues" evidence="1">
    <location>
        <begin position="350"/>
        <end position="360"/>
    </location>
</feature>
<feature type="compositionally biased region" description="Polar residues" evidence="1">
    <location>
        <begin position="432"/>
        <end position="441"/>
    </location>
</feature>
<feature type="compositionally biased region" description="Basic residues" evidence="1">
    <location>
        <begin position="332"/>
        <end position="346"/>
    </location>
</feature>
<protein>
    <submittedName>
        <fullName evidence="2">Uncharacterized protein</fullName>
    </submittedName>
</protein>
<reference evidence="2 3" key="1">
    <citation type="submission" date="2014-04" db="EMBL/GenBank/DDBJ databases">
        <title>Evolutionary Origins and Diversification of the Mycorrhizal Mutualists.</title>
        <authorList>
            <consortium name="DOE Joint Genome Institute"/>
            <consortium name="Mycorrhizal Genomics Consortium"/>
            <person name="Kohler A."/>
            <person name="Kuo A."/>
            <person name="Nagy L.G."/>
            <person name="Floudas D."/>
            <person name="Copeland A."/>
            <person name="Barry K.W."/>
            <person name="Cichocki N."/>
            <person name="Veneault-Fourrey C."/>
            <person name="LaButti K."/>
            <person name="Lindquist E.A."/>
            <person name="Lipzen A."/>
            <person name="Lundell T."/>
            <person name="Morin E."/>
            <person name="Murat C."/>
            <person name="Riley R."/>
            <person name="Ohm R."/>
            <person name="Sun H."/>
            <person name="Tunlid A."/>
            <person name="Henrissat B."/>
            <person name="Grigoriev I.V."/>
            <person name="Hibbett D.S."/>
            <person name="Martin F."/>
        </authorList>
    </citation>
    <scope>NUCLEOTIDE SEQUENCE [LARGE SCALE GENOMIC DNA]</scope>
    <source>
        <strain evidence="2 3">Koide BX008</strain>
    </source>
</reference>
<keyword evidence="3" id="KW-1185">Reference proteome</keyword>
<sequence length="664" mass="72332">MGSELPSLPPHSPRTESHGSPKPTGRHRRHSTTEREVKHLRDLLLNERKRADEAEARTHETLSHLKVINEARIKALHEATQAMEELKLYKIQLETAQREIYRAQDVLKVVDRQRLDAEKEAADLRSKNRRLIEEARLQRAREQGRVQGMKEGLEKGRDFGLLEGRLRGYTPPPPDHRYANRDEPSSPSSQNSGLSSFTDHRPSRARTGRPSPRPRSRTNSIAPSVTSRRSVDTRAETPIPVPPPAPVSRPSSTQNLSSGPQGANHSTEDIRPVSVHNRPHPATFIPPDNYIPFIDADNVIRLPPPHEFQRSPSMTDRPMSPQHEPEIDDRQHRRSTGAPHRRARRHSSPESDSTTISQMDLVNDPERNPGMRTPMSAIPEVSSSQASPDPQPARGEPDLRPQPSFAGSMKSQRSAAPPSGSTDLRVPIYSRPRTTSGSTISMVPPQEVQHQPSQSTLNSAPPISVQPPSSPSSTGTARSRLQQMSTPSRGQPSPLPAEPPNFPSSSPPTEFPSPIVLSSDQLPAHFVPMGYTPATAYTQLQPANEEADSSGDGPPVIPDSALFGTDSSEDSEGASSMDTLTTPPTMQRPLDQQHQRGASVASSHHSASQAPGTPRWGGSTAGGAAQVPLPPSTVASNTPRWDGTSIGKASSTKSRSRSTKRAVS</sequence>
<feature type="compositionally biased region" description="Low complexity" evidence="1">
    <location>
        <begin position="598"/>
        <end position="610"/>
    </location>
</feature>
<feature type="compositionally biased region" description="Basic residues" evidence="1">
    <location>
        <begin position="654"/>
        <end position="664"/>
    </location>
</feature>
<feature type="compositionally biased region" description="Polar residues" evidence="1">
    <location>
        <begin position="252"/>
        <end position="265"/>
    </location>
</feature>
<feature type="compositionally biased region" description="Basic and acidic residues" evidence="1">
    <location>
        <begin position="151"/>
        <end position="166"/>
    </location>
</feature>
<feature type="compositionally biased region" description="Pro residues" evidence="1">
    <location>
        <begin position="493"/>
        <end position="511"/>
    </location>
</feature>
<dbReference type="Proteomes" id="UP000054549">
    <property type="component" value="Unassembled WGS sequence"/>
</dbReference>
<gene>
    <name evidence="2" type="ORF">M378DRAFT_197612</name>
</gene>
<dbReference type="STRING" id="946122.A0A0C2THA8"/>
<dbReference type="EMBL" id="KN818237">
    <property type="protein sequence ID" value="KIL66304.1"/>
    <property type="molecule type" value="Genomic_DNA"/>
</dbReference>
<evidence type="ECO:0000313" key="2">
    <source>
        <dbReference type="EMBL" id="KIL66304.1"/>
    </source>
</evidence>
<feature type="compositionally biased region" description="Polar residues" evidence="1">
    <location>
        <begin position="409"/>
        <end position="422"/>
    </location>
</feature>
<proteinExistence type="predicted"/>
<feature type="compositionally biased region" description="Low complexity" evidence="1">
    <location>
        <begin position="185"/>
        <end position="196"/>
    </location>
</feature>
<feature type="compositionally biased region" description="Polar residues" evidence="1">
    <location>
        <begin position="448"/>
        <end position="458"/>
    </location>
</feature>
<feature type="compositionally biased region" description="Polar residues" evidence="1">
    <location>
        <begin position="474"/>
        <end position="491"/>
    </location>
</feature>
<feature type="region of interest" description="Disordered" evidence="1">
    <location>
        <begin position="537"/>
        <end position="664"/>
    </location>
</feature>
<feature type="compositionally biased region" description="Basic residues" evidence="1">
    <location>
        <begin position="203"/>
        <end position="216"/>
    </location>
</feature>
<dbReference type="OrthoDB" id="3008370at2759"/>
<dbReference type="HOGENOM" id="CLU_450599_0_0_1"/>
<feature type="region of interest" description="Disordered" evidence="1">
    <location>
        <begin position="141"/>
        <end position="280"/>
    </location>
</feature>